<evidence type="ECO:0000313" key="2">
    <source>
        <dbReference type="Proteomes" id="UP000253090"/>
    </source>
</evidence>
<comment type="caution">
    <text evidence="1">The sequence shown here is derived from an EMBL/GenBank/DDBJ whole genome shotgun (WGS) entry which is preliminary data.</text>
</comment>
<sequence>METACRTGGVFGKVSVTGDAEFNGSIDCLSLKSTGNIKVDGSLRSGILKATGDLKIEGGLTVTKMSLTGEIQVKESISGEDMKIFGTCTVKNGIQTDQFKLKGAVQSEGMLNAEVVEMVLIGKSNAAEIVGTRIDIHPFGVQKWVPWLRMGGTPELEVQVIEGDVISLENTMADTVRGGKVSIGPGCRIRLVEYSKSFHQDRRAEVVENVRLMED</sequence>
<keyword evidence="2" id="KW-1185">Reference proteome</keyword>
<evidence type="ECO:0008006" key="3">
    <source>
        <dbReference type="Google" id="ProtNLM"/>
    </source>
</evidence>
<dbReference type="Proteomes" id="UP000253090">
    <property type="component" value="Unassembled WGS sequence"/>
</dbReference>
<organism evidence="1 2">
    <name type="scientific">Fontibacillus phaseoli</name>
    <dbReference type="NCBI Taxonomy" id="1416533"/>
    <lineage>
        <taxon>Bacteria</taxon>
        <taxon>Bacillati</taxon>
        <taxon>Bacillota</taxon>
        <taxon>Bacilli</taxon>
        <taxon>Bacillales</taxon>
        <taxon>Paenibacillaceae</taxon>
        <taxon>Fontibacillus</taxon>
    </lineage>
</organism>
<dbReference type="OrthoDB" id="1730007at2"/>
<proteinExistence type="predicted"/>
<dbReference type="EMBL" id="QPJW01000005">
    <property type="protein sequence ID" value="RCX19044.1"/>
    <property type="molecule type" value="Genomic_DNA"/>
</dbReference>
<reference evidence="1 2" key="1">
    <citation type="submission" date="2018-07" db="EMBL/GenBank/DDBJ databases">
        <title>Genomic Encyclopedia of Type Strains, Phase III (KMG-III): the genomes of soil and plant-associated and newly described type strains.</title>
        <authorList>
            <person name="Whitman W."/>
        </authorList>
    </citation>
    <scope>NUCLEOTIDE SEQUENCE [LARGE SCALE GENOMIC DNA]</scope>
    <source>
        <strain evidence="1 2">CECT 8333</strain>
    </source>
</reference>
<name>A0A369BH82_9BACL</name>
<gene>
    <name evidence="1" type="ORF">DFP94_10560</name>
</gene>
<evidence type="ECO:0000313" key="1">
    <source>
        <dbReference type="EMBL" id="RCX19044.1"/>
    </source>
</evidence>
<dbReference type="AlphaFoldDB" id="A0A369BH82"/>
<accession>A0A369BH82</accession>
<protein>
    <recommendedName>
        <fullName evidence="3">Cytoskeletal protein CcmA (Bactofilin family)</fullName>
    </recommendedName>
</protein>